<evidence type="ECO:0000313" key="2">
    <source>
        <dbReference type="Proteomes" id="UP000095282"/>
    </source>
</evidence>
<keyword evidence="2" id="KW-1185">Reference proteome</keyword>
<accession>A0A1I7T8X5</accession>
<protein>
    <submittedName>
        <fullName evidence="3">Aha1_N domain-containing protein</fullName>
    </submittedName>
</protein>
<name>A0A1I7T8X5_9PELO</name>
<feature type="chain" id="PRO_5009307270" evidence="1">
    <location>
        <begin position="17"/>
        <end position="150"/>
    </location>
</feature>
<organism evidence="2 3">
    <name type="scientific">Caenorhabditis tropicalis</name>
    <dbReference type="NCBI Taxonomy" id="1561998"/>
    <lineage>
        <taxon>Eukaryota</taxon>
        <taxon>Metazoa</taxon>
        <taxon>Ecdysozoa</taxon>
        <taxon>Nematoda</taxon>
        <taxon>Chromadorea</taxon>
        <taxon>Rhabditida</taxon>
        <taxon>Rhabditina</taxon>
        <taxon>Rhabditomorpha</taxon>
        <taxon>Rhabditoidea</taxon>
        <taxon>Rhabditidae</taxon>
        <taxon>Peloderinae</taxon>
        <taxon>Caenorhabditis</taxon>
    </lineage>
</organism>
<dbReference type="PANTHER" id="PTHR21479:SF22">
    <property type="entry name" value="PROTEIN CBG07241"/>
    <property type="match status" value="1"/>
</dbReference>
<dbReference type="AlphaFoldDB" id="A0A1I7T8X5"/>
<feature type="signal peptide" evidence="1">
    <location>
        <begin position="1"/>
        <end position="16"/>
    </location>
</feature>
<keyword evidence="1" id="KW-0732">Signal</keyword>
<evidence type="ECO:0000256" key="1">
    <source>
        <dbReference type="SAM" id="SignalP"/>
    </source>
</evidence>
<dbReference type="Proteomes" id="UP000095282">
    <property type="component" value="Unplaced"/>
</dbReference>
<dbReference type="InterPro" id="IPR008588">
    <property type="entry name" value="DUF870_CAE_spp"/>
</dbReference>
<dbReference type="PANTHER" id="PTHR21479">
    <property type="match status" value="1"/>
</dbReference>
<dbReference type="Pfam" id="PF05912">
    <property type="entry name" value="DUF870"/>
    <property type="match status" value="1"/>
</dbReference>
<reference evidence="3" key="1">
    <citation type="submission" date="2016-11" db="UniProtKB">
        <authorList>
            <consortium name="WormBaseParasite"/>
        </authorList>
    </citation>
    <scope>IDENTIFICATION</scope>
</reference>
<proteinExistence type="predicted"/>
<evidence type="ECO:0000313" key="3">
    <source>
        <dbReference type="WBParaSite" id="Csp11.Scaffold549.g3581.t2"/>
    </source>
</evidence>
<dbReference type="WBParaSite" id="Csp11.Scaffold549.g3581.t2">
    <property type="protein sequence ID" value="Csp11.Scaffold549.g3581.t2"/>
    <property type="gene ID" value="Csp11.Scaffold549.g3581"/>
</dbReference>
<sequence length="150" mass="17344">MRTLFVILCILPIAFSTVFNVSVEMSCDAAVDRWCYAVTLIEADFLIDDRVGRIMKNCTTTNSSDVQFSRNITYDVWNTETYEIELKIEHNCTVHTQGPRFIKKDFGMFSVDKENVSIEWKTDLTDKGDKSPPKFWIKDTMNDILQNVPL</sequence>